<dbReference type="InterPro" id="IPR027372">
    <property type="entry name" value="Phytase-like_dom"/>
</dbReference>
<dbReference type="Pfam" id="PF13449">
    <property type="entry name" value="Phytase-like"/>
    <property type="match status" value="1"/>
</dbReference>
<gene>
    <name evidence="3" type="ORF">TJEJU_1982</name>
</gene>
<feature type="signal peptide" evidence="1">
    <location>
        <begin position="1"/>
        <end position="19"/>
    </location>
</feature>
<dbReference type="RefSeq" id="WP_095071649.1">
    <property type="nucleotide sequence ID" value="NZ_LT899436.1"/>
</dbReference>
<dbReference type="OrthoDB" id="9798539at2"/>
<dbReference type="Proteomes" id="UP000215214">
    <property type="component" value="Chromosome TJEJU"/>
</dbReference>
<name>A0A238U9F4_9FLAO</name>
<reference evidence="3 4" key="1">
    <citation type="submission" date="2017-07" db="EMBL/GenBank/DDBJ databases">
        <authorList>
            <person name="Sun Z.S."/>
            <person name="Albrecht U."/>
            <person name="Echele G."/>
            <person name="Lee C.C."/>
        </authorList>
    </citation>
    <scope>NUCLEOTIDE SEQUENCE [LARGE SCALE GENOMIC DNA]</scope>
    <source>
        <strain evidence="4">type strain: KCTC 22618</strain>
    </source>
</reference>
<evidence type="ECO:0000313" key="4">
    <source>
        <dbReference type="Proteomes" id="UP000215214"/>
    </source>
</evidence>
<dbReference type="EMBL" id="LT899436">
    <property type="protein sequence ID" value="SNR15685.1"/>
    <property type="molecule type" value="Genomic_DNA"/>
</dbReference>
<dbReference type="AlphaFoldDB" id="A0A238U9F4"/>
<feature type="domain" description="Phytase-like" evidence="2">
    <location>
        <begin position="54"/>
        <end position="366"/>
    </location>
</feature>
<keyword evidence="4" id="KW-1185">Reference proteome</keyword>
<evidence type="ECO:0000259" key="2">
    <source>
        <dbReference type="Pfam" id="PF13449"/>
    </source>
</evidence>
<feature type="chain" id="PRO_5012760037" evidence="1">
    <location>
        <begin position="20"/>
        <end position="383"/>
    </location>
</feature>
<accession>A0A238U9F4</accession>
<dbReference type="PROSITE" id="PS51257">
    <property type="entry name" value="PROKAR_LIPOPROTEIN"/>
    <property type="match status" value="1"/>
</dbReference>
<dbReference type="KEGG" id="tje:TJEJU_1982"/>
<proteinExistence type="predicted"/>
<organism evidence="3 4">
    <name type="scientific">Tenacibaculum jejuense</name>
    <dbReference type="NCBI Taxonomy" id="584609"/>
    <lineage>
        <taxon>Bacteria</taxon>
        <taxon>Pseudomonadati</taxon>
        <taxon>Bacteroidota</taxon>
        <taxon>Flavobacteriia</taxon>
        <taxon>Flavobacteriales</taxon>
        <taxon>Flavobacteriaceae</taxon>
        <taxon>Tenacibaculum</taxon>
    </lineage>
</organism>
<protein>
    <submittedName>
        <fullName evidence="3">Probable lipoprotein</fullName>
    </submittedName>
</protein>
<evidence type="ECO:0000313" key="3">
    <source>
        <dbReference type="EMBL" id="SNR15685.1"/>
    </source>
</evidence>
<keyword evidence="1" id="KW-0732">Signal</keyword>
<keyword evidence="3" id="KW-0449">Lipoprotein</keyword>
<sequence length="383" mass="42225">MKKTFLGLLIIFSSFYSCSDDNNSVVDTSTTISSIRFIGEQIIPDNFEFNGNIVGGLSSIDYANNKFYLISDAPNAPIRVYSADLNYTETEFTSINITSEVELLDTNNTSFINPIDPEALRIDTESSSMIWCSEGNINNGENPFIREATLNGDFKRDFTIPSIFEAKSTDTEGPRHNGVFESISLSVDKKGYWVGMELPLKEDGVEPIFAMDTDSPVRISYINKSTGKFEKQFAYELDKVSREIIGSGFNFTVNGLVELLEYDTNKFLALERSFTTGADDGGNNVKIYKVDASNATDVANFKGLNGANYVKATKTLLFDFESIRNQLSSIPGGNSAKVVDNIEGITFGPRLANGNLSLVLVADNNFSAFGKQLNQFVVFEVLP</sequence>
<evidence type="ECO:0000256" key="1">
    <source>
        <dbReference type="SAM" id="SignalP"/>
    </source>
</evidence>